<reference evidence="1" key="2">
    <citation type="journal article" date="2023" name="IMA Fungus">
        <title>Comparative genomic study of the Penicillium genus elucidates a diverse pangenome and 15 lateral gene transfer events.</title>
        <authorList>
            <person name="Petersen C."/>
            <person name="Sorensen T."/>
            <person name="Nielsen M.R."/>
            <person name="Sondergaard T.E."/>
            <person name="Sorensen J.L."/>
            <person name="Fitzpatrick D.A."/>
            <person name="Frisvad J.C."/>
            <person name="Nielsen K.L."/>
        </authorList>
    </citation>
    <scope>NUCLEOTIDE SEQUENCE</scope>
    <source>
        <strain evidence="1">IBT 30728</strain>
    </source>
</reference>
<evidence type="ECO:0000313" key="1">
    <source>
        <dbReference type="EMBL" id="KAJ5472110.1"/>
    </source>
</evidence>
<organism evidence="1 2">
    <name type="scientific">Penicillium diatomitis</name>
    <dbReference type="NCBI Taxonomy" id="2819901"/>
    <lineage>
        <taxon>Eukaryota</taxon>
        <taxon>Fungi</taxon>
        <taxon>Dikarya</taxon>
        <taxon>Ascomycota</taxon>
        <taxon>Pezizomycotina</taxon>
        <taxon>Eurotiomycetes</taxon>
        <taxon>Eurotiomycetidae</taxon>
        <taxon>Eurotiales</taxon>
        <taxon>Aspergillaceae</taxon>
        <taxon>Penicillium</taxon>
    </lineage>
</organism>
<sequence>PELETLKERCRKYQGTAKINISQITFPTSLSQYLSEKNVKRLCGIFDMEDCRRLDSANYVSAVVDGPLTCIRMTLIWIFKLASLTDIATRGFQTMVKFKLKPANIEIKQMHASRIDGCRGCQTTKHGGFAD</sequence>
<dbReference type="Proteomes" id="UP001148312">
    <property type="component" value="Unassembled WGS sequence"/>
</dbReference>
<keyword evidence="2" id="KW-1185">Reference proteome</keyword>
<dbReference type="AlphaFoldDB" id="A0A9W9WR21"/>
<name>A0A9W9WR21_9EURO</name>
<dbReference type="RefSeq" id="XP_056786656.1">
    <property type="nucleotide sequence ID" value="XM_056938274.1"/>
</dbReference>
<proteinExistence type="predicted"/>
<evidence type="ECO:0000313" key="2">
    <source>
        <dbReference type="Proteomes" id="UP001148312"/>
    </source>
</evidence>
<accession>A0A9W9WR21</accession>
<dbReference type="GeneID" id="81628524"/>
<protein>
    <submittedName>
        <fullName evidence="1">Uncharacterized protein</fullName>
    </submittedName>
</protein>
<gene>
    <name evidence="1" type="ORF">N7539_008679</name>
</gene>
<dbReference type="EMBL" id="JAPWDQ010000013">
    <property type="protein sequence ID" value="KAJ5472110.1"/>
    <property type="molecule type" value="Genomic_DNA"/>
</dbReference>
<reference evidence="1" key="1">
    <citation type="submission" date="2022-12" db="EMBL/GenBank/DDBJ databases">
        <authorList>
            <person name="Petersen C."/>
        </authorList>
    </citation>
    <scope>NUCLEOTIDE SEQUENCE</scope>
    <source>
        <strain evidence="1">IBT 30728</strain>
    </source>
</reference>
<feature type="non-terminal residue" evidence="1">
    <location>
        <position position="131"/>
    </location>
</feature>
<comment type="caution">
    <text evidence="1">The sequence shown here is derived from an EMBL/GenBank/DDBJ whole genome shotgun (WGS) entry which is preliminary data.</text>
</comment>